<organism evidence="2 3">
    <name type="scientific">Luteolibacter rhizosphaerae</name>
    <dbReference type="NCBI Taxonomy" id="2989719"/>
    <lineage>
        <taxon>Bacteria</taxon>
        <taxon>Pseudomonadati</taxon>
        <taxon>Verrucomicrobiota</taxon>
        <taxon>Verrucomicrobiia</taxon>
        <taxon>Verrucomicrobiales</taxon>
        <taxon>Verrucomicrobiaceae</taxon>
        <taxon>Luteolibacter</taxon>
    </lineage>
</organism>
<dbReference type="Pfam" id="PF07963">
    <property type="entry name" value="N_methyl"/>
    <property type="match status" value="1"/>
</dbReference>
<dbReference type="Gene3D" id="3.30.700.10">
    <property type="entry name" value="Glycoprotein, Type 4 Pilin"/>
    <property type="match status" value="1"/>
</dbReference>
<keyword evidence="1" id="KW-1133">Transmembrane helix</keyword>
<evidence type="ECO:0000313" key="3">
    <source>
        <dbReference type="Proteomes" id="UP001165653"/>
    </source>
</evidence>
<proteinExistence type="predicted"/>
<gene>
    <name evidence="2" type="ORF">OJ996_06540</name>
</gene>
<keyword evidence="1" id="KW-0472">Membrane</keyword>
<evidence type="ECO:0000256" key="1">
    <source>
        <dbReference type="SAM" id="Phobius"/>
    </source>
</evidence>
<sequence>MKTRLVSRRLAGFTLVELLVVIAIIVVLAAMGLSVGARAMNRGKETKTKNDAVGLVHAIDDFNREYSRYPDFGAQSEEIRVEGEVGGELLTILLGKEEVGDSMQNKKQIDFATFRESSNKSQGGLVYTSKDSGAKPEGLYDSWGNALYLVIDTDNDGEVPDPFNAGKVVRESVIAYSFGADGKAGGGDDVKSW</sequence>
<name>A0ABT3G058_9BACT</name>
<reference evidence="2" key="1">
    <citation type="submission" date="2022-10" db="EMBL/GenBank/DDBJ databases">
        <title>Luteolibacter sp. GHJ8, whole genome shotgun sequencing project.</title>
        <authorList>
            <person name="Zhao G."/>
            <person name="Shen L."/>
        </authorList>
    </citation>
    <scope>NUCLEOTIDE SEQUENCE</scope>
    <source>
        <strain evidence="2">GHJ8</strain>
    </source>
</reference>
<dbReference type="InterPro" id="IPR012902">
    <property type="entry name" value="N_methyl_site"/>
</dbReference>
<dbReference type="PROSITE" id="PS00409">
    <property type="entry name" value="PROKAR_NTER_METHYL"/>
    <property type="match status" value="1"/>
</dbReference>
<dbReference type="SUPFAM" id="SSF54523">
    <property type="entry name" value="Pili subunits"/>
    <property type="match status" value="1"/>
</dbReference>
<dbReference type="Proteomes" id="UP001165653">
    <property type="component" value="Unassembled WGS sequence"/>
</dbReference>
<keyword evidence="3" id="KW-1185">Reference proteome</keyword>
<evidence type="ECO:0000313" key="2">
    <source>
        <dbReference type="EMBL" id="MCW1913221.1"/>
    </source>
</evidence>
<dbReference type="InterPro" id="IPR045584">
    <property type="entry name" value="Pilin-like"/>
</dbReference>
<accession>A0ABT3G058</accession>
<keyword evidence="1" id="KW-0812">Transmembrane</keyword>
<feature type="transmembrane region" description="Helical" evidence="1">
    <location>
        <begin position="12"/>
        <end position="37"/>
    </location>
</feature>
<comment type="caution">
    <text evidence="2">The sequence shown here is derived from an EMBL/GenBank/DDBJ whole genome shotgun (WGS) entry which is preliminary data.</text>
</comment>
<dbReference type="NCBIfam" id="TIGR02532">
    <property type="entry name" value="IV_pilin_GFxxxE"/>
    <property type="match status" value="1"/>
</dbReference>
<protein>
    <submittedName>
        <fullName evidence="2">Type II secretion system GspH family protein</fullName>
    </submittedName>
</protein>
<dbReference type="RefSeq" id="WP_264512456.1">
    <property type="nucleotide sequence ID" value="NZ_JAPDDR010000003.1"/>
</dbReference>
<dbReference type="EMBL" id="JAPDDR010000003">
    <property type="protein sequence ID" value="MCW1913221.1"/>
    <property type="molecule type" value="Genomic_DNA"/>
</dbReference>